<keyword evidence="3" id="KW-1185">Reference proteome</keyword>
<evidence type="ECO:0000313" key="3">
    <source>
        <dbReference type="Proteomes" id="UP001332192"/>
    </source>
</evidence>
<dbReference type="Gene3D" id="3.20.20.70">
    <property type="entry name" value="Aldolase class I"/>
    <property type="match status" value="1"/>
</dbReference>
<dbReference type="InterPro" id="IPR003830">
    <property type="entry name" value="ComA_synth"/>
</dbReference>
<dbReference type="EMBL" id="CP141615">
    <property type="protein sequence ID" value="WRP16089.1"/>
    <property type="molecule type" value="Genomic_DNA"/>
</dbReference>
<proteinExistence type="inferred from homology"/>
<protein>
    <submittedName>
        <fullName evidence="2">Phosphosulfolactate synthase</fullName>
    </submittedName>
</protein>
<dbReference type="RefSeq" id="WP_324715362.1">
    <property type="nucleotide sequence ID" value="NZ_CP141615.1"/>
</dbReference>
<evidence type="ECO:0000313" key="2">
    <source>
        <dbReference type="EMBL" id="WRP16089.1"/>
    </source>
</evidence>
<name>A0ABZ1BTI3_9FIRM</name>
<accession>A0ABZ1BTI3</accession>
<dbReference type="InterPro" id="IPR036112">
    <property type="entry name" value="ComA_synth_sf"/>
</dbReference>
<sequence length="285" mass="31025">MARVASRWEGPPSDGLWKPCFARVDGSWPPARVTGGVTMVIDKGVPPAYFLDLLEMAAPHVQLWKLAFASALLYRPDAVLAKVEAGRAMGVEVYAGGTLLELSRVLGDPEEVLAHLKRLGFAWVEVSNGTFDLGVDERLALIASAREQGFRVLTEVGSKDPGRPFRPEDAAEQVELDLDAGAEWVIIEARDSGRGVGIFDEEGRLRVAEWQRLAQLLSRPGRVIWEAPGVEQQRELLLRLGPDVGLGNVQVGDVLTLAAMRWGLRADTLRPWAAALTPGCTADNM</sequence>
<comment type="similarity">
    <text evidence="1">Belongs to the phosphosulfolactate synthase family.</text>
</comment>
<dbReference type="Pfam" id="PF02679">
    <property type="entry name" value="ComA"/>
    <property type="match status" value="1"/>
</dbReference>
<dbReference type="Proteomes" id="UP001332192">
    <property type="component" value="Chromosome"/>
</dbReference>
<dbReference type="InterPro" id="IPR013785">
    <property type="entry name" value="Aldolase_TIM"/>
</dbReference>
<dbReference type="SUPFAM" id="SSF102110">
    <property type="entry name" value="(2r)-phospho-3-sulfolactate synthase ComA"/>
    <property type="match status" value="1"/>
</dbReference>
<gene>
    <name evidence="2" type="ORF">U7230_08205</name>
</gene>
<organism evidence="2 3">
    <name type="scientific">Carboxydichorda subterranea</name>
    <dbReference type="NCBI Taxonomy" id="3109565"/>
    <lineage>
        <taxon>Bacteria</taxon>
        <taxon>Bacillati</taxon>
        <taxon>Bacillota</taxon>
        <taxon>Limnochordia</taxon>
        <taxon>Limnochordales</taxon>
        <taxon>Geochordaceae</taxon>
        <taxon>Carboxydichorda</taxon>
    </lineage>
</organism>
<evidence type="ECO:0000256" key="1">
    <source>
        <dbReference type="ARBA" id="ARBA00010424"/>
    </source>
</evidence>
<reference evidence="2 3" key="1">
    <citation type="journal article" date="2024" name="Front. Microbiol.">
        <title>Novel thermophilic genera Geochorda gen. nov. and Carboxydochorda gen. nov. from the deep terrestrial subsurface reveal the ecophysiological diversity in the class Limnochordia.</title>
        <authorList>
            <person name="Karnachuk O.V."/>
            <person name="Lukina A.P."/>
            <person name="Avakyan M.R."/>
            <person name="Kadnikov V.V."/>
            <person name="Begmatov S."/>
            <person name="Beletsky A.V."/>
            <person name="Vlasova K.G."/>
            <person name="Novikov A.A."/>
            <person name="Shcherbakova V.A."/>
            <person name="Mardanov A.V."/>
            <person name="Ravin N.V."/>
        </authorList>
    </citation>
    <scope>NUCLEOTIDE SEQUENCE [LARGE SCALE GENOMIC DNA]</scope>
    <source>
        <strain evidence="2 3">L945</strain>
    </source>
</reference>